<dbReference type="InterPro" id="IPR000639">
    <property type="entry name" value="Epox_hydrolase-like"/>
</dbReference>
<evidence type="ECO:0000313" key="5">
    <source>
        <dbReference type="Proteomes" id="UP001152747"/>
    </source>
</evidence>
<dbReference type="GO" id="GO:0004301">
    <property type="term" value="F:epoxide hydrolase activity"/>
    <property type="evidence" value="ECO:0007669"/>
    <property type="project" value="UniProtKB-ARBA"/>
</dbReference>
<keyword evidence="5" id="KW-1185">Reference proteome</keyword>
<dbReference type="OrthoDB" id="408373at2759"/>
<gene>
    <name evidence="4" type="ORF">CAMP_LOCUS2838</name>
</gene>
<dbReference type="InterPro" id="IPR029058">
    <property type="entry name" value="AB_hydrolase_fold"/>
</dbReference>
<dbReference type="AlphaFoldDB" id="A0A9P1MY03"/>
<evidence type="ECO:0000313" key="4">
    <source>
        <dbReference type="EMBL" id="CAI5440201.1"/>
    </source>
</evidence>
<dbReference type="Proteomes" id="UP001152747">
    <property type="component" value="Unassembled WGS sequence"/>
</dbReference>
<comment type="similarity">
    <text evidence="2">Belongs to the AB hydrolase superfamily. Epoxide hydrolase family.</text>
</comment>
<evidence type="ECO:0000259" key="3">
    <source>
        <dbReference type="Pfam" id="PF00561"/>
    </source>
</evidence>
<reference evidence="4" key="1">
    <citation type="submission" date="2022-11" db="EMBL/GenBank/DDBJ databases">
        <authorList>
            <person name="Kikuchi T."/>
        </authorList>
    </citation>
    <scope>NUCLEOTIDE SEQUENCE</scope>
    <source>
        <strain evidence="4">PS1010</strain>
    </source>
</reference>
<dbReference type="Pfam" id="PF00561">
    <property type="entry name" value="Abhydrolase_1"/>
    <property type="match status" value="1"/>
</dbReference>
<evidence type="ECO:0000256" key="2">
    <source>
        <dbReference type="ARBA" id="ARBA00038334"/>
    </source>
</evidence>
<comment type="caution">
    <text evidence="4">The sequence shown here is derived from an EMBL/GenBank/DDBJ whole genome shotgun (WGS) entry which is preliminary data.</text>
</comment>
<dbReference type="Gene3D" id="3.40.50.1820">
    <property type="entry name" value="alpha/beta hydrolase"/>
    <property type="match status" value="1"/>
</dbReference>
<sequence length="347" mass="41237">MGFLARIFEQIYTAYRQYLYTFLAILGLVWKRITEKEEYFREFIWARPEVLDDGWTHKNVQLKNIKLHYVEEGPADGDVLVMVHGFPEFWYSWRYQLNYFKKNYRCLALDMRGYSESEKPRAESQYNMTHLVEDIREFIEILAAGQKVVLAAHDWGAIVCWRVAIMYPELLKKLIILNVPHPSAFREVLAKSPEQRAKSWYIYFFQSPSIPELYMRLNKMEMLEKMLRSSKHGVQNRANFTDQDMEAWKYTFSQAGSLTGPINYYRQIFKAQWDNVKDKTVKIPVMIIWGDRDAFLEVEGAEITKKYCISCRVQIIEGASHWVQQDQPEKVNKFMEQFMSQEISSKL</sequence>
<dbReference type="PRINTS" id="PR00412">
    <property type="entry name" value="EPOXHYDRLASE"/>
</dbReference>
<dbReference type="PANTHER" id="PTHR43329">
    <property type="entry name" value="EPOXIDE HYDROLASE"/>
    <property type="match status" value="1"/>
</dbReference>
<protein>
    <recommendedName>
        <fullName evidence="3">AB hydrolase-1 domain-containing protein</fullName>
    </recommendedName>
</protein>
<accession>A0A9P1MY03</accession>
<organism evidence="4 5">
    <name type="scientific">Caenorhabditis angaria</name>
    <dbReference type="NCBI Taxonomy" id="860376"/>
    <lineage>
        <taxon>Eukaryota</taxon>
        <taxon>Metazoa</taxon>
        <taxon>Ecdysozoa</taxon>
        <taxon>Nematoda</taxon>
        <taxon>Chromadorea</taxon>
        <taxon>Rhabditida</taxon>
        <taxon>Rhabditina</taxon>
        <taxon>Rhabditomorpha</taxon>
        <taxon>Rhabditoidea</taxon>
        <taxon>Rhabditidae</taxon>
        <taxon>Peloderinae</taxon>
        <taxon>Caenorhabditis</taxon>
    </lineage>
</organism>
<proteinExistence type="inferred from homology"/>
<evidence type="ECO:0000256" key="1">
    <source>
        <dbReference type="ARBA" id="ARBA00022801"/>
    </source>
</evidence>
<dbReference type="SUPFAM" id="SSF53474">
    <property type="entry name" value="alpha/beta-Hydrolases"/>
    <property type="match status" value="1"/>
</dbReference>
<dbReference type="InterPro" id="IPR000073">
    <property type="entry name" value="AB_hydrolase_1"/>
</dbReference>
<keyword evidence="1" id="KW-0378">Hydrolase</keyword>
<name>A0A9P1MY03_9PELO</name>
<feature type="domain" description="AB hydrolase-1" evidence="3">
    <location>
        <begin position="79"/>
        <end position="325"/>
    </location>
</feature>
<dbReference type="EMBL" id="CANHGI010000001">
    <property type="protein sequence ID" value="CAI5440201.1"/>
    <property type="molecule type" value="Genomic_DNA"/>
</dbReference>